<feature type="transmembrane region" description="Helical" evidence="8">
    <location>
        <begin position="314"/>
        <end position="334"/>
    </location>
</feature>
<feature type="transmembrane region" description="Helical" evidence="8">
    <location>
        <begin position="228"/>
        <end position="253"/>
    </location>
</feature>
<dbReference type="OrthoDB" id="6372137at2759"/>
<feature type="domain" description="DOMON" evidence="9">
    <location>
        <begin position="37"/>
        <end position="167"/>
    </location>
</feature>
<dbReference type="PANTHER" id="PTHR23130:SF171">
    <property type="entry name" value="OS01G0895300 PROTEIN"/>
    <property type="match status" value="1"/>
</dbReference>
<keyword evidence="3 8" id="KW-0812">Transmembrane</keyword>
<evidence type="ECO:0000256" key="8">
    <source>
        <dbReference type="SAM" id="Phobius"/>
    </source>
</evidence>
<dbReference type="CDD" id="cd08760">
    <property type="entry name" value="Cyt_b561_FRRS1_like"/>
    <property type="match status" value="1"/>
</dbReference>
<keyword evidence="12" id="KW-1185">Reference proteome</keyword>
<sequence length="453" mass="52131">MPLQILYTNALSFEGCNATHSCWFHPPDCYENERAKCISGVRWYMEPDGLRVWLQTYVKDMYPTRPYYAALGFSCNQRMDDDTVIECVQPLQGAGKVQVSFNDETFNSALPQASSVLLEEGSTKLQDGVLTCEIKFMLDKVHLVANESKFMIHDLESQPYYLLFARGNADPWTLEKDMHWVSDGARFPWMTEEMVSFRRRDNYTSNTVYMLKDGLQSPVERYWRYRIAVMHGVALIFAWWVLGSSAMLIARYFKPLFPRKKLLGSVIWFQLHRDLFIISLILQVLAVFFIFWQASWTWYQCSYQCTPKDYAKKMHAITGMIAMVLALVQPFLAFLRPSPSSWYRYIFNWSHWLIGITAWCFASVTMVLSLPMGKTGLNMIYGYAPNWIMGGYILFFFGCNIVMEMLATNNDVRMEKNGLSDMALSHLNGPTVESSLAAPTVSLTQNGYSTLPG</sequence>
<evidence type="ECO:0000256" key="6">
    <source>
        <dbReference type="ARBA" id="ARBA00022989"/>
    </source>
</evidence>
<evidence type="ECO:0000256" key="5">
    <source>
        <dbReference type="ARBA" id="ARBA00022982"/>
    </source>
</evidence>
<feature type="domain" description="Cytochrome b561" evidence="10">
    <location>
        <begin position="191"/>
        <end position="406"/>
    </location>
</feature>
<dbReference type="GO" id="GO:0016020">
    <property type="term" value="C:membrane"/>
    <property type="evidence" value="ECO:0007669"/>
    <property type="project" value="UniProtKB-SubCell"/>
</dbReference>
<keyword evidence="6 8" id="KW-1133">Transmembrane helix</keyword>
<evidence type="ECO:0000313" key="11">
    <source>
        <dbReference type="EMBL" id="KHJ88427.1"/>
    </source>
</evidence>
<keyword evidence="5" id="KW-0249">Electron transport</keyword>
<dbReference type="SMART" id="SM00665">
    <property type="entry name" value="B561"/>
    <property type="match status" value="1"/>
</dbReference>
<comment type="subcellular location">
    <subcellularLocation>
        <location evidence="1">Membrane</location>
    </subcellularLocation>
</comment>
<proteinExistence type="predicted"/>
<dbReference type="Gene3D" id="1.20.120.1770">
    <property type="match status" value="1"/>
</dbReference>
<reference evidence="11 12" key="1">
    <citation type="submission" date="2014-03" db="EMBL/GenBank/DDBJ databases">
        <title>Draft genome of the hookworm Oesophagostomum dentatum.</title>
        <authorList>
            <person name="Mitreva M."/>
        </authorList>
    </citation>
    <scope>NUCLEOTIDE SEQUENCE [LARGE SCALE GENOMIC DNA]</scope>
    <source>
        <strain evidence="11 12">OD-Hann</strain>
    </source>
</reference>
<name>A0A0B1SY30_OESDE</name>
<dbReference type="EMBL" id="KN555850">
    <property type="protein sequence ID" value="KHJ88427.1"/>
    <property type="molecule type" value="Genomic_DNA"/>
</dbReference>
<evidence type="ECO:0000256" key="3">
    <source>
        <dbReference type="ARBA" id="ARBA00022692"/>
    </source>
</evidence>
<dbReference type="PANTHER" id="PTHR23130">
    <property type="entry name" value="CYTOCHROME B561 AND DOMON DOMAIN-CONTAINING PROTEIN"/>
    <property type="match status" value="1"/>
</dbReference>
<keyword evidence="4" id="KW-0732">Signal</keyword>
<feature type="transmembrane region" description="Helical" evidence="8">
    <location>
        <begin position="387"/>
        <end position="407"/>
    </location>
</feature>
<dbReference type="PROSITE" id="PS50939">
    <property type="entry name" value="CYTOCHROME_B561"/>
    <property type="match status" value="1"/>
</dbReference>
<evidence type="ECO:0000313" key="12">
    <source>
        <dbReference type="Proteomes" id="UP000053660"/>
    </source>
</evidence>
<evidence type="ECO:0008006" key="13">
    <source>
        <dbReference type="Google" id="ProtNLM"/>
    </source>
</evidence>
<dbReference type="AlphaFoldDB" id="A0A0B1SY30"/>
<gene>
    <name evidence="11" type="ORF">OESDEN_11780</name>
</gene>
<keyword evidence="2" id="KW-0813">Transport</keyword>
<accession>A0A0B1SY30</accession>
<dbReference type="InterPro" id="IPR005018">
    <property type="entry name" value="DOMON_domain"/>
</dbReference>
<keyword evidence="7 8" id="KW-0472">Membrane</keyword>
<dbReference type="Proteomes" id="UP000053660">
    <property type="component" value="Unassembled WGS sequence"/>
</dbReference>
<dbReference type="Pfam" id="PF03188">
    <property type="entry name" value="Cytochrom_B561"/>
    <property type="match status" value="1"/>
</dbReference>
<evidence type="ECO:0000259" key="10">
    <source>
        <dbReference type="PROSITE" id="PS50939"/>
    </source>
</evidence>
<evidence type="ECO:0000259" key="9">
    <source>
        <dbReference type="PROSITE" id="PS50836"/>
    </source>
</evidence>
<feature type="transmembrane region" description="Helical" evidence="8">
    <location>
        <begin position="346"/>
        <end position="367"/>
    </location>
</feature>
<evidence type="ECO:0000256" key="2">
    <source>
        <dbReference type="ARBA" id="ARBA00022448"/>
    </source>
</evidence>
<evidence type="ECO:0000256" key="7">
    <source>
        <dbReference type="ARBA" id="ARBA00023136"/>
    </source>
</evidence>
<protein>
    <recommendedName>
        <fullName evidence="13">Cytochrome b561 domain-containing protein</fullName>
    </recommendedName>
</protein>
<feature type="transmembrane region" description="Helical" evidence="8">
    <location>
        <begin position="274"/>
        <end position="294"/>
    </location>
</feature>
<organism evidence="11 12">
    <name type="scientific">Oesophagostomum dentatum</name>
    <name type="common">Nodular worm</name>
    <dbReference type="NCBI Taxonomy" id="61180"/>
    <lineage>
        <taxon>Eukaryota</taxon>
        <taxon>Metazoa</taxon>
        <taxon>Ecdysozoa</taxon>
        <taxon>Nematoda</taxon>
        <taxon>Chromadorea</taxon>
        <taxon>Rhabditida</taxon>
        <taxon>Rhabditina</taxon>
        <taxon>Rhabditomorpha</taxon>
        <taxon>Strongyloidea</taxon>
        <taxon>Strongylidae</taxon>
        <taxon>Oesophagostomum</taxon>
    </lineage>
</organism>
<evidence type="ECO:0000256" key="4">
    <source>
        <dbReference type="ARBA" id="ARBA00022729"/>
    </source>
</evidence>
<evidence type="ECO:0000256" key="1">
    <source>
        <dbReference type="ARBA" id="ARBA00004370"/>
    </source>
</evidence>
<dbReference type="InterPro" id="IPR006593">
    <property type="entry name" value="Cyt_b561/ferric_Rdtase_TM"/>
</dbReference>
<dbReference type="PROSITE" id="PS50836">
    <property type="entry name" value="DOMON"/>
    <property type="match status" value="1"/>
</dbReference>